<name>A0A1I1TI25_9BACL</name>
<evidence type="ECO:0000259" key="4">
    <source>
        <dbReference type="PROSITE" id="PS50949"/>
    </source>
</evidence>
<keyword evidence="6" id="KW-1185">Reference proteome</keyword>
<accession>A0A1I1TI25</accession>
<dbReference type="Gene3D" id="1.10.10.10">
    <property type="entry name" value="Winged helix-like DNA-binding domain superfamily/Winged helix DNA-binding domain"/>
    <property type="match status" value="1"/>
</dbReference>
<dbReference type="InterPro" id="IPR036390">
    <property type="entry name" value="WH_DNA-bd_sf"/>
</dbReference>
<dbReference type="Pfam" id="PF00392">
    <property type="entry name" value="GntR"/>
    <property type="match status" value="1"/>
</dbReference>
<protein>
    <submittedName>
        <fullName evidence="5">GntR family transcriptional regulator</fullName>
    </submittedName>
</protein>
<reference evidence="6" key="1">
    <citation type="submission" date="2016-10" db="EMBL/GenBank/DDBJ databases">
        <authorList>
            <person name="Varghese N."/>
            <person name="Submissions S."/>
        </authorList>
    </citation>
    <scope>NUCLEOTIDE SEQUENCE [LARGE SCALE GENOMIC DNA]</scope>
    <source>
        <strain evidence="6">CGMCC 1.10784</strain>
    </source>
</reference>
<dbReference type="AlphaFoldDB" id="A0A1I1TI25"/>
<dbReference type="GO" id="GO:0003677">
    <property type="term" value="F:DNA binding"/>
    <property type="evidence" value="ECO:0007669"/>
    <property type="project" value="UniProtKB-KW"/>
</dbReference>
<dbReference type="SUPFAM" id="SSF46785">
    <property type="entry name" value="Winged helix' DNA-binding domain"/>
    <property type="match status" value="1"/>
</dbReference>
<organism evidence="5 6">
    <name type="scientific">Paenibacillus catalpae</name>
    <dbReference type="NCBI Taxonomy" id="1045775"/>
    <lineage>
        <taxon>Bacteria</taxon>
        <taxon>Bacillati</taxon>
        <taxon>Bacillota</taxon>
        <taxon>Bacilli</taxon>
        <taxon>Bacillales</taxon>
        <taxon>Paenibacillaceae</taxon>
        <taxon>Paenibacillus</taxon>
    </lineage>
</organism>
<evidence type="ECO:0000313" key="6">
    <source>
        <dbReference type="Proteomes" id="UP000198855"/>
    </source>
</evidence>
<dbReference type="PANTHER" id="PTHR38445:SF6">
    <property type="entry name" value="GNTR-FAMILY TRANSCRIPTIONAL REGULATOR"/>
    <property type="match status" value="1"/>
</dbReference>
<keyword evidence="2" id="KW-0238">DNA-binding</keyword>
<dbReference type="InterPro" id="IPR000524">
    <property type="entry name" value="Tscrpt_reg_HTH_GntR"/>
</dbReference>
<dbReference type="OrthoDB" id="362473at2"/>
<keyword evidence="1" id="KW-0805">Transcription regulation</keyword>
<dbReference type="EMBL" id="FOMT01000001">
    <property type="protein sequence ID" value="SFD58217.1"/>
    <property type="molecule type" value="Genomic_DNA"/>
</dbReference>
<dbReference type="PANTHER" id="PTHR38445">
    <property type="entry name" value="HTH-TYPE TRANSCRIPTIONAL REPRESSOR YTRA"/>
    <property type="match status" value="1"/>
</dbReference>
<evidence type="ECO:0000313" key="5">
    <source>
        <dbReference type="EMBL" id="SFD58217.1"/>
    </source>
</evidence>
<dbReference type="GO" id="GO:0003700">
    <property type="term" value="F:DNA-binding transcription factor activity"/>
    <property type="evidence" value="ECO:0007669"/>
    <property type="project" value="InterPro"/>
</dbReference>
<keyword evidence="3" id="KW-0804">Transcription</keyword>
<gene>
    <name evidence="5" type="ORF">SAMN05216378_0522</name>
</gene>
<dbReference type="RefSeq" id="WP_091180655.1">
    <property type="nucleotide sequence ID" value="NZ_FOMT01000001.1"/>
</dbReference>
<dbReference type="InterPro" id="IPR036388">
    <property type="entry name" value="WH-like_DNA-bd_sf"/>
</dbReference>
<dbReference type="Proteomes" id="UP000198855">
    <property type="component" value="Unassembled WGS sequence"/>
</dbReference>
<dbReference type="CDD" id="cd07377">
    <property type="entry name" value="WHTH_GntR"/>
    <property type="match status" value="1"/>
</dbReference>
<feature type="domain" description="HTH gntR-type" evidence="4">
    <location>
        <begin position="9"/>
        <end position="77"/>
    </location>
</feature>
<evidence type="ECO:0000256" key="3">
    <source>
        <dbReference type="ARBA" id="ARBA00023163"/>
    </source>
</evidence>
<dbReference type="PROSITE" id="PS50949">
    <property type="entry name" value="HTH_GNTR"/>
    <property type="match status" value="1"/>
</dbReference>
<sequence length="131" mass="14939">MTIVFDNNMPIYIQIMNYVKKQIITGKLSPGDKIESVRDLALELQINPNTIQRTFQELEREGIVETRRGLGRFVTSKESTIMQIKKEMAGELLERFVQGMKELGFGKDDIIAIVKDAVKDGKEANHPDRSE</sequence>
<dbReference type="STRING" id="1045775.SAMN05216378_0522"/>
<proteinExistence type="predicted"/>
<evidence type="ECO:0000256" key="1">
    <source>
        <dbReference type="ARBA" id="ARBA00023015"/>
    </source>
</evidence>
<dbReference type="SMART" id="SM00345">
    <property type="entry name" value="HTH_GNTR"/>
    <property type="match status" value="1"/>
</dbReference>
<evidence type="ECO:0000256" key="2">
    <source>
        <dbReference type="ARBA" id="ARBA00023125"/>
    </source>
</evidence>